<dbReference type="Gene3D" id="3.80.10.10">
    <property type="entry name" value="Ribonuclease Inhibitor"/>
    <property type="match status" value="1"/>
</dbReference>
<comment type="caution">
    <text evidence="2">The sequence shown here is derived from an EMBL/GenBank/DDBJ whole genome shotgun (WGS) entry which is preliminary data.</text>
</comment>
<evidence type="ECO:0000313" key="3">
    <source>
        <dbReference type="Proteomes" id="UP000700596"/>
    </source>
</evidence>
<feature type="compositionally biased region" description="Acidic residues" evidence="1">
    <location>
        <begin position="60"/>
        <end position="81"/>
    </location>
</feature>
<evidence type="ECO:0000313" key="2">
    <source>
        <dbReference type="EMBL" id="KAH7115910.1"/>
    </source>
</evidence>
<feature type="region of interest" description="Disordered" evidence="1">
    <location>
        <begin position="37"/>
        <end position="88"/>
    </location>
</feature>
<dbReference type="AlphaFoldDB" id="A0A9P9IDW9"/>
<proteinExistence type="predicted"/>
<organism evidence="2 3">
    <name type="scientific">Dendryphion nanum</name>
    <dbReference type="NCBI Taxonomy" id="256645"/>
    <lineage>
        <taxon>Eukaryota</taxon>
        <taxon>Fungi</taxon>
        <taxon>Dikarya</taxon>
        <taxon>Ascomycota</taxon>
        <taxon>Pezizomycotina</taxon>
        <taxon>Dothideomycetes</taxon>
        <taxon>Pleosporomycetidae</taxon>
        <taxon>Pleosporales</taxon>
        <taxon>Torulaceae</taxon>
        <taxon>Dendryphion</taxon>
    </lineage>
</organism>
<name>A0A9P9IDW9_9PLEO</name>
<accession>A0A9P9IDW9</accession>
<dbReference type="PANTHER" id="PTHR13318">
    <property type="entry name" value="PARTNER OF PAIRED, ISOFORM B-RELATED"/>
    <property type="match status" value="1"/>
</dbReference>
<dbReference type="GO" id="GO:0019005">
    <property type="term" value="C:SCF ubiquitin ligase complex"/>
    <property type="evidence" value="ECO:0007669"/>
    <property type="project" value="TreeGrafter"/>
</dbReference>
<dbReference type="Proteomes" id="UP000700596">
    <property type="component" value="Unassembled WGS sequence"/>
</dbReference>
<evidence type="ECO:0000256" key="1">
    <source>
        <dbReference type="SAM" id="MobiDB-lite"/>
    </source>
</evidence>
<dbReference type="GO" id="GO:0031146">
    <property type="term" value="P:SCF-dependent proteasomal ubiquitin-dependent protein catabolic process"/>
    <property type="evidence" value="ECO:0007669"/>
    <property type="project" value="TreeGrafter"/>
</dbReference>
<reference evidence="2" key="1">
    <citation type="journal article" date="2021" name="Nat. Commun.">
        <title>Genetic determinants of endophytism in the Arabidopsis root mycobiome.</title>
        <authorList>
            <person name="Mesny F."/>
            <person name="Miyauchi S."/>
            <person name="Thiergart T."/>
            <person name="Pickel B."/>
            <person name="Atanasova L."/>
            <person name="Karlsson M."/>
            <person name="Huettel B."/>
            <person name="Barry K.W."/>
            <person name="Haridas S."/>
            <person name="Chen C."/>
            <person name="Bauer D."/>
            <person name="Andreopoulos W."/>
            <person name="Pangilinan J."/>
            <person name="LaButti K."/>
            <person name="Riley R."/>
            <person name="Lipzen A."/>
            <person name="Clum A."/>
            <person name="Drula E."/>
            <person name="Henrissat B."/>
            <person name="Kohler A."/>
            <person name="Grigoriev I.V."/>
            <person name="Martin F.M."/>
            <person name="Hacquard S."/>
        </authorList>
    </citation>
    <scope>NUCLEOTIDE SEQUENCE</scope>
    <source>
        <strain evidence="2">MPI-CAGE-CH-0243</strain>
    </source>
</reference>
<keyword evidence="3" id="KW-1185">Reference proteome</keyword>
<protein>
    <submittedName>
        <fullName evidence="2">Uncharacterized protein</fullName>
    </submittedName>
</protein>
<gene>
    <name evidence="2" type="ORF">B0J11DRAFT_510269</name>
</gene>
<dbReference type="SUPFAM" id="SSF52047">
    <property type="entry name" value="RNI-like"/>
    <property type="match status" value="1"/>
</dbReference>
<sequence length="470" mass="52906">MRHLAAVAQQDLERAQIYAKFVKILRFRQELIEDDASFEESSEVNTVEETSIPEPSTEHGDEEELGEDDDSCEVSDSEDSIDWGPGPLGSGEYKYEGRWHNDLVKLSFSRLEELAFWDTEDSGSYNTEDFVSQYLQPSIKALYLSGVGPLSDTFLDAVSQTCPNIGVFTIRQEEGSNITSTGLTNFLSKSNSLITLEIEGLDDALTNEGLVSVASYQNLEVLHVTEMKDSWISAMGNMDRSFTSFPKLRYLHAAITDTNLERLSQFAPKITALTLKEDRLQHPTSRILSAASKFLNLEAFEVHFSPEDQIRGAELLNLVQDLPELVRVNIYGSHAEGITDELMDQVAQKIPEILEFSLQPDVLKTLTFKTFKSLGQHCKQLGTLRLHCNIDWEEDGKDIDTILFPELTSLNITSTPGIGPRLRESITRDRLVEAATRFRAYAPRLQLFTITHDSEAEETFDEIVGDLLYE</sequence>
<dbReference type="PANTHER" id="PTHR13318:SF95">
    <property type="entry name" value="F-BOX PROTEIN YLR352W"/>
    <property type="match status" value="1"/>
</dbReference>
<dbReference type="EMBL" id="JAGMWT010000015">
    <property type="protein sequence ID" value="KAH7115910.1"/>
    <property type="molecule type" value="Genomic_DNA"/>
</dbReference>
<dbReference type="InterPro" id="IPR032675">
    <property type="entry name" value="LRR_dom_sf"/>
</dbReference>
<dbReference type="OrthoDB" id="5368161at2759"/>